<dbReference type="RefSeq" id="WP_307528729.1">
    <property type="nucleotide sequence ID" value="NZ_JAUSZI010000002.1"/>
</dbReference>
<keyword evidence="2" id="KW-1185">Reference proteome</keyword>
<name>A0ABU0TAZ3_9ACTN</name>
<reference evidence="1 2" key="1">
    <citation type="submission" date="2023-07" db="EMBL/GenBank/DDBJ databases">
        <title>Comparative genomics of wheat-associated soil bacteria to identify genetic determinants of phenazine resistance.</title>
        <authorList>
            <person name="Mouncey N."/>
        </authorList>
    </citation>
    <scope>NUCLEOTIDE SEQUENCE [LARGE SCALE GENOMIC DNA]</scope>
    <source>
        <strain evidence="1 2">V2I4</strain>
    </source>
</reference>
<protein>
    <recommendedName>
        <fullName evidence="3">Amidohydrolase</fullName>
    </recommendedName>
</protein>
<accession>A0ABU0TAZ3</accession>
<comment type="caution">
    <text evidence="1">The sequence shown here is derived from an EMBL/GenBank/DDBJ whole genome shotgun (WGS) entry which is preliminary data.</text>
</comment>
<proteinExistence type="predicted"/>
<organism evidence="1 2">
    <name type="scientific">Streptomyces umbrinus</name>
    <dbReference type="NCBI Taxonomy" id="67370"/>
    <lineage>
        <taxon>Bacteria</taxon>
        <taxon>Bacillati</taxon>
        <taxon>Actinomycetota</taxon>
        <taxon>Actinomycetes</taxon>
        <taxon>Kitasatosporales</taxon>
        <taxon>Streptomycetaceae</taxon>
        <taxon>Streptomyces</taxon>
        <taxon>Streptomyces phaeochromogenes group</taxon>
    </lineage>
</organism>
<evidence type="ECO:0000313" key="2">
    <source>
        <dbReference type="Proteomes" id="UP001230328"/>
    </source>
</evidence>
<evidence type="ECO:0000313" key="1">
    <source>
        <dbReference type="EMBL" id="MDQ1032141.1"/>
    </source>
</evidence>
<sequence>MTAATGRIDVHQHIVPAFYRDRLVASGIAEAGGLGDAGLEP</sequence>
<evidence type="ECO:0008006" key="3">
    <source>
        <dbReference type="Google" id="ProtNLM"/>
    </source>
</evidence>
<gene>
    <name evidence="1" type="ORF">QF035_009723</name>
</gene>
<dbReference type="Proteomes" id="UP001230328">
    <property type="component" value="Unassembled WGS sequence"/>
</dbReference>
<dbReference type="EMBL" id="JAUSZI010000002">
    <property type="protein sequence ID" value="MDQ1032141.1"/>
    <property type="molecule type" value="Genomic_DNA"/>
</dbReference>